<organism evidence="2">
    <name type="scientific">Streptococcus anginosus</name>
    <dbReference type="NCBI Taxonomy" id="1328"/>
    <lineage>
        <taxon>Bacteria</taxon>
        <taxon>Bacillati</taxon>
        <taxon>Bacillota</taxon>
        <taxon>Bacilli</taxon>
        <taxon>Lactobacillales</taxon>
        <taxon>Streptococcaceae</taxon>
        <taxon>Streptococcus</taxon>
        <taxon>Streptococcus anginosus group</taxon>
    </lineage>
</organism>
<dbReference type="EMBL" id="JAWWVP010000012">
    <property type="protein sequence ID" value="MDX5041078.1"/>
    <property type="molecule type" value="Genomic_DNA"/>
</dbReference>
<reference evidence="2" key="1">
    <citation type="submission" date="2023-11" db="EMBL/GenBank/DDBJ databases">
        <title>Streptococcus anginosus urogential strains.</title>
        <authorList>
            <person name="Appleberry H."/>
            <person name="Garcia-Israel J."/>
            <person name="Wolfe A."/>
            <person name="Putonti C."/>
        </authorList>
    </citation>
    <scope>NUCLEOTIDE SEQUENCE</scope>
    <source>
        <strain evidence="2">UMB1758</strain>
    </source>
</reference>
<comment type="caution">
    <text evidence="2">The sequence shown here is derived from an EMBL/GenBank/DDBJ whole genome shotgun (WGS) entry which is preliminary data.</text>
</comment>
<name>A0AAP6BSK6_STRAP</name>
<dbReference type="RefSeq" id="WP_315940896.1">
    <property type="nucleotide sequence ID" value="NZ_CP012805.1"/>
</dbReference>
<protein>
    <submittedName>
        <fullName evidence="2">SHOCT domain-containing protein</fullName>
    </submittedName>
</protein>
<evidence type="ECO:0000259" key="1">
    <source>
        <dbReference type="Pfam" id="PF20612"/>
    </source>
</evidence>
<evidence type="ECO:0000313" key="2">
    <source>
        <dbReference type="EMBL" id="MDX5041078.1"/>
    </source>
</evidence>
<sequence>MNQSAVKYGMQLSMINFLYSKNMLSKNEYEKIKNKLRIKYTK</sequence>
<accession>A0AAP6BSK6</accession>
<dbReference type="InterPro" id="IPR046749">
    <property type="entry name" value="SHOCT_2"/>
</dbReference>
<proteinExistence type="predicted"/>
<gene>
    <name evidence="2" type="ORF">SFH28_09545</name>
</gene>
<dbReference type="AlphaFoldDB" id="A0AAP6BSK6"/>
<dbReference type="Pfam" id="PF20612">
    <property type="entry name" value="SHOCT_2"/>
    <property type="match status" value="1"/>
</dbReference>
<feature type="domain" description="SHOCT-like" evidence="1">
    <location>
        <begin position="4"/>
        <end position="40"/>
    </location>
</feature>